<dbReference type="EMBL" id="CP018788">
    <property type="protein sequence ID" value="ARQ98960.1"/>
    <property type="molecule type" value="Genomic_DNA"/>
</dbReference>
<dbReference type="InterPro" id="IPR027417">
    <property type="entry name" value="P-loop_NTPase"/>
</dbReference>
<dbReference type="AlphaFoldDB" id="A0A1X9SRW6"/>
<feature type="region of interest" description="Disordered" evidence="1">
    <location>
        <begin position="278"/>
        <end position="345"/>
    </location>
</feature>
<protein>
    <submittedName>
        <fullName evidence="2">ATPase, AAA family</fullName>
    </submittedName>
</protein>
<gene>
    <name evidence="2" type="ORF">CIGN_0665</name>
</gene>
<proteinExistence type="predicted"/>
<dbReference type="Gene3D" id="3.40.50.300">
    <property type="entry name" value="P-loop containing nucleotide triphosphate hydrolases"/>
    <property type="match status" value="2"/>
</dbReference>
<dbReference type="Proteomes" id="UP000194309">
    <property type="component" value="Chromosome"/>
</dbReference>
<evidence type="ECO:0000256" key="1">
    <source>
        <dbReference type="SAM" id="MobiDB-lite"/>
    </source>
</evidence>
<evidence type="ECO:0000313" key="2">
    <source>
        <dbReference type="EMBL" id="ARQ98960.1"/>
    </source>
</evidence>
<accession>A0A1X9SRW6</accession>
<dbReference type="STRING" id="1660064.CIGN_0665"/>
<feature type="compositionally biased region" description="Low complexity" evidence="1">
    <location>
        <begin position="316"/>
        <end position="341"/>
    </location>
</feature>
<dbReference type="Pfam" id="PF01935">
    <property type="entry name" value="DUF87"/>
    <property type="match status" value="1"/>
</dbReference>
<name>A0A1X9SRW6_9BACT</name>
<evidence type="ECO:0000313" key="3">
    <source>
        <dbReference type="Proteomes" id="UP000194309"/>
    </source>
</evidence>
<sequence>MNDVINQTAITQSVLNAENILKKGYLSNIREQKLIEINYPVESTSDQFVNHLNENVRFFDITQIVLNKNENMRDKLVSVFNAVGNVGTSILFHIDGKKDKVSIRIGVRRNFEDIDKGLAQEILQNSLEGNFPGSTLKLLSTDELNNVVHNFDTNLRVVSVTDIAGLRSENDSKDRQFMQGIEKVIEALKGKEYSMLLIADPISMRDLNLSRRALENVYSSLVPFSESEFSFGENQSESINASISKSTTETLSEGISESISHTNGKSYSRAFGVSYSHTDGKSHSTTDGYSDTNSSSVNVGIGVAGMNRGKSHSESHSTTSSESYSNQYGTNQTNTSSQNSSKTVGMTNTQNISTATGMTQMQGVTQNIGTSQSIQVKFENHTIKKMLERIDKTLERYNKCADLGAWNCAMYCVSDKATAQICASIYRSVIRGENSSLENSAMILWEQDQNYGIMEALKHMQHPRLNVNNVEVTPGALINSAELAIHAGLPNHSIAGVPVIECAEFGRVVSSYIPKNNESKINLGNIFHMLKDEKIPVELNAKSLCSHTFITGSTGSGKSNTVYGILNKLPSEVKFLVVEPAKGEYKNVFGSKAKVYGTNPSLTELLKINPFSFPKEIHVLEHIDRLIEIFNVCWPMYAAMPAVLKDAVEKSYEDAGWDLTNSTNAYGENLYPEFSDVARNIKSIIDSSEYDAENKGAYKGSLLTRLKSLTNGLNGLIFNRDEISSEELFDKNVIVDLSRVGSAETKSLIMGVLVLKLQEYRMSNANGMNSELKHITVLEEAHNLLKRTSTEQSSESANLIGKSVEMLTNAIAEMRTYGEGFIIADQAPALLDMAVIRNTNTKIIMRLPDQDDRELVGKAANLNDDQITELAKLPCGVAAVYQNEWIEPVLCKIGVAESKSGTYKCDRTTKAKDESDTGGIKIKIADLLCKGIKVGKEELVKDLDKLELKSSIRVEILKYLQNPPKEVSVLRLAPIMSELFPVAKRAFMESYKAFVSDTKQWSIATDNALAIEIDELRRKIRQCIITDYICNDVGEVSQLEKWSFDGGRI</sequence>
<feature type="compositionally biased region" description="Polar residues" evidence="1">
    <location>
        <begin position="285"/>
        <end position="298"/>
    </location>
</feature>
<accession>A0A381D8A6</accession>
<dbReference type="PANTHER" id="PTHR42957:SF1">
    <property type="entry name" value="HELICASE MJ1565-RELATED"/>
    <property type="match status" value="1"/>
</dbReference>
<dbReference type="InterPro" id="IPR002789">
    <property type="entry name" value="HerA_central"/>
</dbReference>
<dbReference type="OrthoDB" id="9806951at2"/>
<dbReference type="PANTHER" id="PTHR42957">
    <property type="entry name" value="HELICASE MJ1565-RELATED"/>
    <property type="match status" value="1"/>
</dbReference>
<keyword evidence="3" id="KW-1185">Reference proteome</keyword>
<dbReference type="InterPro" id="IPR008571">
    <property type="entry name" value="HerA-like"/>
</dbReference>
<dbReference type="KEGG" id="cdev:CIGN_0665"/>
<organism evidence="2 3">
    <name type="scientific">Campylobacter devanensis</name>
    <dbReference type="NCBI Taxonomy" id="3161138"/>
    <lineage>
        <taxon>Bacteria</taxon>
        <taxon>Pseudomonadati</taxon>
        <taxon>Campylobacterota</taxon>
        <taxon>Epsilonproteobacteria</taxon>
        <taxon>Campylobacterales</taxon>
        <taxon>Campylobacteraceae</taxon>
        <taxon>Campylobacter</taxon>
    </lineage>
</organism>
<reference evidence="2 3" key="1">
    <citation type="journal article" date="2017" name="Genome Biol. Evol.">
        <title>Comparative Genomic Analysis Identifies a Campylobacter Clade Deficient in Selenium Metabolism.</title>
        <authorList>
            <person name="Miller W.G."/>
            <person name="Yee E."/>
            <person name="Lopes B.S."/>
            <person name="Chapman M.H."/>
            <person name="Huynh S."/>
            <person name="Bono J.L."/>
            <person name="Parker C.T."/>
            <person name="Strachan N.J.C."/>
            <person name="Forbes K.J."/>
        </authorList>
    </citation>
    <scope>NUCLEOTIDE SEQUENCE [LARGE SCALE GENOMIC DNA]</scope>
    <source>
        <strain evidence="2 3">NCTC 13003</strain>
    </source>
</reference>
<dbReference type="SUPFAM" id="SSF52540">
    <property type="entry name" value="P-loop containing nucleoside triphosphate hydrolases"/>
    <property type="match status" value="1"/>
</dbReference>